<protein>
    <recommendedName>
        <fullName evidence="8">Flavodoxin</fullName>
    </recommendedName>
</protein>
<dbReference type="SUPFAM" id="SSF52218">
    <property type="entry name" value="Flavoproteins"/>
    <property type="match status" value="1"/>
</dbReference>
<comment type="caution">
    <text evidence="10">The sequence shown here is derived from an EMBL/GenBank/DDBJ whole genome shotgun (WGS) entry which is preliminary data.</text>
</comment>
<dbReference type="Pfam" id="PF00258">
    <property type="entry name" value="Flavodoxin_1"/>
    <property type="match status" value="1"/>
</dbReference>
<sequence>MAIGLFYGSTTCYTEMAAEKIQQALGGSDVVDVHNVKDTPLTIMEQYDILLLGISTWDYGEIQEDWDLLWDEISSLKLDGKIVALFGLGDQDGYSDWYLDAMGLLHDQLALHNVTFIGYWPNEGYQFSASKALTQDGKLFVGLALDDETQYDLTDQRIELWTNQLLEELEQLSQ</sequence>
<keyword evidence="6 8" id="KW-0288">FMN</keyword>
<evidence type="ECO:0000256" key="8">
    <source>
        <dbReference type="PIRNR" id="PIRNR038996"/>
    </source>
</evidence>
<evidence type="ECO:0000256" key="7">
    <source>
        <dbReference type="ARBA" id="ARBA00022982"/>
    </source>
</evidence>
<dbReference type="InterPro" id="IPR008254">
    <property type="entry name" value="Flavodoxin/NO_synth"/>
</dbReference>
<dbReference type="NCBIfam" id="TIGR01752">
    <property type="entry name" value="flav_long"/>
    <property type="match status" value="1"/>
</dbReference>
<evidence type="ECO:0000313" key="11">
    <source>
        <dbReference type="Proteomes" id="UP001629953"/>
    </source>
</evidence>
<gene>
    <name evidence="10" type="primary">fldB</name>
    <name evidence="10" type="ORF">ABUE30_15495</name>
</gene>
<feature type="domain" description="Flavodoxin-like" evidence="9">
    <location>
        <begin position="3"/>
        <end position="166"/>
    </location>
</feature>
<dbReference type="NCBIfam" id="NF009023">
    <property type="entry name" value="PRK12359.1"/>
    <property type="match status" value="1"/>
</dbReference>
<evidence type="ECO:0000313" key="10">
    <source>
        <dbReference type="EMBL" id="MFM2486442.1"/>
    </source>
</evidence>
<evidence type="ECO:0000256" key="1">
    <source>
        <dbReference type="ARBA" id="ARBA00001917"/>
    </source>
</evidence>
<comment type="function">
    <text evidence="2 8">Low-potential electron donor to a number of redox enzymes.</text>
</comment>
<keyword evidence="7 8" id="KW-0249">Electron transport</keyword>
<comment type="similarity">
    <text evidence="3 8">Belongs to the flavodoxin family.</text>
</comment>
<evidence type="ECO:0000256" key="4">
    <source>
        <dbReference type="ARBA" id="ARBA00022448"/>
    </source>
</evidence>
<evidence type="ECO:0000259" key="9">
    <source>
        <dbReference type="PROSITE" id="PS50902"/>
    </source>
</evidence>
<organism evidence="10 11">
    <name type="scientific">Celerinatantimonas yamalensis</name>
    <dbReference type="NCBI Taxonomy" id="559956"/>
    <lineage>
        <taxon>Bacteria</taxon>
        <taxon>Pseudomonadati</taxon>
        <taxon>Pseudomonadota</taxon>
        <taxon>Gammaproteobacteria</taxon>
        <taxon>Celerinatantimonadaceae</taxon>
        <taxon>Celerinatantimonas</taxon>
    </lineage>
</organism>
<evidence type="ECO:0000256" key="5">
    <source>
        <dbReference type="ARBA" id="ARBA00022630"/>
    </source>
</evidence>
<dbReference type="PROSITE" id="PS00201">
    <property type="entry name" value="FLAVODOXIN"/>
    <property type="match status" value="1"/>
</dbReference>
<dbReference type="PANTHER" id="PTHR42809:SF3">
    <property type="entry name" value="FLAVODOXIN 2"/>
    <property type="match status" value="1"/>
</dbReference>
<proteinExistence type="inferred from homology"/>
<evidence type="ECO:0000256" key="3">
    <source>
        <dbReference type="ARBA" id="ARBA00005267"/>
    </source>
</evidence>
<keyword evidence="11" id="KW-1185">Reference proteome</keyword>
<evidence type="ECO:0000256" key="6">
    <source>
        <dbReference type="ARBA" id="ARBA00022643"/>
    </source>
</evidence>
<keyword evidence="5 8" id="KW-0285">Flavoprotein</keyword>
<dbReference type="Gene3D" id="3.40.50.360">
    <property type="match status" value="1"/>
</dbReference>
<name>A0ABW9GA97_9GAMM</name>
<dbReference type="InterPro" id="IPR001226">
    <property type="entry name" value="Flavodoxin_CS"/>
</dbReference>
<keyword evidence="4 8" id="KW-0813">Transport</keyword>
<dbReference type="InterPro" id="IPR050619">
    <property type="entry name" value="Flavodoxin"/>
</dbReference>
<comment type="cofactor">
    <cofactor evidence="1 8">
        <name>FMN</name>
        <dbReference type="ChEBI" id="CHEBI:58210"/>
    </cofactor>
</comment>
<dbReference type="EMBL" id="JBEQCT010000008">
    <property type="protein sequence ID" value="MFM2486442.1"/>
    <property type="molecule type" value="Genomic_DNA"/>
</dbReference>
<reference evidence="10 11" key="1">
    <citation type="journal article" date="2013" name="Int. J. Syst. Evol. Microbiol.">
        <title>Celerinatantimonas yamalensis sp. nov., a cold-adapted diazotrophic bacterium from a cold permafrost brine.</title>
        <authorList>
            <person name="Shcherbakova V."/>
            <person name="Chuvilskaya N."/>
            <person name="Rivkina E."/>
            <person name="Demidov N."/>
            <person name="Uchaeva V."/>
            <person name="Suetin S."/>
            <person name="Suzina N."/>
            <person name="Gilichinsky D."/>
        </authorList>
    </citation>
    <scope>NUCLEOTIDE SEQUENCE [LARGE SCALE GENOMIC DNA]</scope>
    <source>
        <strain evidence="10 11">C7</strain>
    </source>
</reference>
<dbReference type="InterPro" id="IPR010086">
    <property type="entry name" value="Flavodoxin_lc"/>
</dbReference>
<dbReference type="PANTHER" id="PTHR42809">
    <property type="entry name" value="FLAVODOXIN 2"/>
    <property type="match status" value="1"/>
</dbReference>
<dbReference type="Proteomes" id="UP001629953">
    <property type="component" value="Unassembled WGS sequence"/>
</dbReference>
<accession>A0ABW9GA97</accession>
<dbReference type="RefSeq" id="WP_408624741.1">
    <property type="nucleotide sequence ID" value="NZ_JBEQCT010000008.1"/>
</dbReference>
<dbReference type="PROSITE" id="PS50902">
    <property type="entry name" value="FLAVODOXIN_LIKE"/>
    <property type="match status" value="1"/>
</dbReference>
<evidence type="ECO:0000256" key="2">
    <source>
        <dbReference type="ARBA" id="ARBA00003297"/>
    </source>
</evidence>
<dbReference type="PIRSF" id="PIRSF038996">
    <property type="entry name" value="FldA"/>
    <property type="match status" value="1"/>
</dbReference>
<dbReference type="InterPro" id="IPR029039">
    <property type="entry name" value="Flavoprotein-like_sf"/>
</dbReference>